<dbReference type="Pfam" id="PF05488">
    <property type="entry name" value="PAAR_motif"/>
    <property type="match status" value="1"/>
</dbReference>
<dbReference type="Pfam" id="PF25023">
    <property type="entry name" value="TEN_YD-shell"/>
    <property type="match status" value="2"/>
</dbReference>
<evidence type="ECO:0000256" key="1">
    <source>
        <dbReference type="ARBA" id="ARBA00022737"/>
    </source>
</evidence>
<keyword evidence="3" id="KW-0812">Transmembrane</keyword>
<keyword evidence="7" id="KW-1185">Reference proteome</keyword>
<dbReference type="Proteomes" id="UP000662840">
    <property type="component" value="Chromosome"/>
</dbReference>
<evidence type="ECO:0000313" key="6">
    <source>
        <dbReference type="EMBL" id="QSI90825.1"/>
    </source>
</evidence>
<reference evidence="6 7" key="1">
    <citation type="submission" date="2020-12" db="EMBL/GenBank/DDBJ databases">
        <title>Genome sequence of Erwinia amylovora ATCC15580, a type strain.</title>
        <authorList>
            <person name="Kang I.-J."/>
            <person name="Roh E."/>
        </authorList>
    </citation>
    <scope>NUCLEOTIDE SEQUENCE [LARGE SCALE GENOMIC DNA]</scope>
    <source>
        <strain evidence="6 7">ATCC 15580</strain>
    </source>
</reference>
<dbReference type="InterPro" id="IPR022385">
    <property type="entry name" value="Rhs_assc_core"/>
</dbReference>
<feature type="domain" description="DUF6531" evidence="4">
    <location>
        <begin position="242"/>
        <end position="316"/>
    </location>
</feature>
<dbReference type="InterPro" id="IPR045351">
    <property type="entry name" value="DUF6531"/>
</dbReference>
<feature type="region of interest" description="Disordered" evidence="2">
    <location>
        <begin position="939"/>
        <end position="974"/>
    </location>
</feature>
<feature type="domain" description="Teneurin-like YD-shell" evidence="5">
    <location>
        <begin position="724"/>
        <end position="849"/>
    </location>
</feature>
<protein>
    <submittedName>
        <fullName evidence="6">PAAR/RHS domain-containing protein</fullName>
    </submittedName>
</protein>
<dbReference type="InterPro" id="IPR006530">
    <property type="entry name" value="YD"/>
</dbReference>
<accession>A0ABX7MEF6</accession>
<dbReference type="EMBL" id="CP066796">
    <property type="protein sequence ID" value="QSI90825.1"/>
    <property type="molecule type" value="Genomic_DNA"/>
</dbReference>
<evidence type="ECO:0000256" key="3">
    <source>
        <dbReference type="SAM" id="Phobius"/>
    </source>
</evidence>
<evidence type="ECO:0000256" key="2">
    <source>
        <dbReference type="SAM" id="MobiDB-lite"/>
    </source>
</evidence>
<dbReference type="InterPro" id="IPR050708">
    <property type="entry name" value="T6SS_VgrG/RHS"/>
</dbReference>
<keyword evidence="3" id="KW-0472">Membrane</keyword>
<sequence length="1426" mass="156865">MSEAARVGDAIGHSSALAGMTGGTIVGGLIAAAGAVAAGALFVAGLAASCLGVGVLLMGASLAVGYLTGEAATAARDGMAAAGADRRSASGQILTGSPNVFINGKPAAIATVSQAGCDRDGPTMQMAQGSARVFINGQPAARVGDKTNCGATVMAGSPSVRIGGGTATTLTIKPEVPDRAYKASDLTLLFAGLLGGAGGAAGKAGKLAELLSRLPGINRLGQVACRFGVLMTASAAAGIIARPVDIISGQKFLSGDDELDFVLPSRLPVEWQRYWRSGNPAESVLGRGWSLFWESTLQPYADGLVWRAPSGDLVSFPMVPRGHKTWCEAEKCWLMHNADDSWQLFDVSEQAWHYPPLDAQYPARLSMVTDAGGNATSLFYDEQGRPGELVDSAGQRLSCRYLTTAGGHCRLSAVLLHTADGEHTLVSYGYDDDGQLASVRNRAGEVTRRFTWHDGLMASHEDANGLRNEYRWQEIDGLPRVTAWRHGAGEALALHYDINGGTRRAVRDDGMQACWQLDDDDSVAQFTDFDGRRLAFIYARGELCSVLLPGGGQRHSEWDRYGRLLSETDPSGRKTTCQYARNSDRLVSVTHPDGSRECQSWDDRGRLITQSDALGNTTLYHYPDGEESLPARITDALGGVARLEWDGRGLLTRYTDCSGSVTAYDYDIFGQLTGRTDAEGNVTRYRRDTAGRLQTLQHADGSEEHFVWNERGQLARHQDPSGSETQWRYNLLGQPVSVTDRINRTRHYHYGPRGWLTRLENGNGGEYQFSYDAAGRITAERRPDNTDHLYRYGADGQLAEHRETGPQNSLAPPAHRLHRFRFDEAGRLAWRGNDSAEWQYHYDAAGRLTRLVRTPTAAGAELGIEADSVELQYDKAGHLLCERGVNGAPVYSRDALGNLQALTLPQGDRLQWLHYGSGHAGALKFNRQAVSEFTRDRLHRETGRSQGALHQQRRYDASGRRSWQSSTFGDGQITRPEDGMLWRAFRYTGRGELAGVSDALRGEVHYGYDAEGRLLQHRELQSGRTGSRLVYDAADNLLGGQSPHDDPERPPPPPQSSNRLPHWQRLFYRYDVWGNLVSRRHGLNEQHYTYDADNRLIRARGSGPQGEFSAQYHYDALGRRSRKEVTFAGKAPQTTRFLWQGYRLLQEQRANGTRRTWSYDPESPWTPLAAIEQAGEGPQADIYWLNTDLNGAPLEVTDADGRLRWSGQYDTFGRLQGQTTAGAAQRTGPVYDQPLRYAGQYADSETGLHYNLFRYYEPDVGRFTTQDPVGLAGGLNLYAYAPNPYGWVDPLGLAKCGNNEKSSYKGPELPGSIAETFDKGIYKNRQLYKSETFYKYHGLNNRTGRKYSWLTNERYGSEEMLRQKLAIRHDWGVVITKVSEFKVPQGTWISEGPAAAQGAGYPGLGYQAVVSNLPKSWIINTLKVPW</sequence>
<dbReference type="RefSeq" id="WP_206215639.1">
    <property type="nucleotide sequence ID" value="NZ_CP066796.1"/>
</dbReference>
<keyword evidence="3" id="KW-1133">Transmembrane helix</keyword>
<feature type="region of interest" description="Disordered" evidence="2">
    <location>
        <begin position="1036"/>
        <end position="1060"/>
    </location>
</feature>
<dbReference type="PANTHER" id="PTHR32305:SF15">
    <property type="entry name" value="PROTEIN RHSA-RELATED"/>
    <property type="match status" value="1"/>
</dbReference>
<dbReference type="Pfam" id="PF20148">
    <property type="entry name" value="DUF6531"/>
    <property type="match status" value="1"/>
</dbReference>
<organism evidence="6 7">
    <name type="scientific">Erwinia amylovora</name>
    <name type="common">Fire blight bacteria</name>
    <dbReference type="NCBI Taxonomy" id="552"/>
    <lineage>
        <taxon>Bacteria</taxon>
        <taxon>Pseudomonadati</taxon>
        <taxon>Pseudomonadota</taxon>
        <taxon>Gammaproteobacteria</taxon>
        <taxon>Enterobacterales</taxon>
        <taxon>Erwiniaceae</taxon>
        <taxon>Erwinia</taxon>
    </lineage>
</organism>
<dbReference type="Pfam" id="PF05593">
    <property type="entry name" value="RHS_repeat"/>
    <property type="match status" value="3"/>
</dbReference>
<dbReference type="NCBIfam" id="TIGR01643">
    <property type="entry name" value="YD_repeat_2x"/>
    <property type="match status" value="7"/>
</dbReference>
<feature type="transmembrane region" description="Helical" evidence="3">
    <location>
        <begin position="50"/>
        <end position="69"/>
    </location>
</feature>
<dbReference type="PANTHER" id="PTHR32305">
    <property type="match status" value="1"/>
</dbReference>
<dbReference type="Gene3D" id="2.180.10.10">
    <property type="entry name" value="RHS repeat-associated core"/>
    <property type="match status" value="2"/>
</dbReference>
<evidence type="ECO:0000313" key="7">
    <source>
        <dbReference type="Proteomes" id="UP000662840"/>
    </source>
</evidence>
<evidence type="ECO:0000259" key="5">
    <source>
        <dbReference type="Pfam" id="PF25023"/>
    </source>
</evidence>
<proteinExistence type="predicted"/>
<dbReference type="InterPro" id="IPR008727">
    <property type="entry name" value="PAAR_motif"/>
</dbReference>
<dbReference type="CDD" id="cd14742">
    <property type="entry name" value="PAAR_RHS"/>
    <property type="match status" value="1"/>
</dbReference>
<gene>
    <name evidence="6" type="ORF">JGC47_11985</name>
</gene>
<dbReference type="Gene3D" id="2.60.200.60">
    <property type="match status" value="1"/>
</dbReference>
<evidence type="ECO:0000259" key="4">
    <source>
        <dbReference type="Pfam" id="PF20148"/>
    </source>
</evidence>
<feature type="transmembrane region" description="Helical" evidence="3">
    <location>
        <begin position="20"/>
        <end position="43"/>
    </location>
</feature>
<dbReference type="InterPro" id="IPR056823">
    <property type="entry name" value="TEN-like_YD-shell"/>
</dbReference>
<keyword evidence="1" id="KW-0677">Repeat</keyword>
<dbReference type="NCBIfam" id="TIGR03696">
    <property type="entry name" value="Rhs_assc_core"/>
    <property type="match status" value="1"/>
</dbReference>
<dbReference type="InterPro" id="IPR031325">
    <property type="entry name" value="RHS_repeat"/>
</dbReference>
<feature type="domain" description="Teneurin-like YD-shell" evidence="5">
    <location>
        <begin position="1001"/>
        <end position="1267"/>
    </location>
</feature>
<name>A0ABX7MEF6_ERWAM</name>